<proteinExistence type="predicted"/>
<dbReference type="RefSeq" id="WP_041109965.1">
    <property type="nucleotide sequence ID" value="NZ_RHQL01000010.1"/>
</dbReference>
<accession>A0A3R8U1L3</accession>
<name>A0A3R8U1L3_9GAMM</name>
<organism evidence="1 2">
    <name type="scientific">Stutzerimonas xanthomarina</name>
    <dbReference type="NCBI Taxonomy" id="271420"/>
    <lineage>
        <taxon>Bacteria</taxon>
        <taxon>Pseudomonadati</taxon>
        <taxon>Pseudomonadota</taxon>
        <taxon>Gammaproteobacteria</taxon>
        <taxon>Pseudomonadales</taxon>
        <taxon>Pseudomonadaceae</taxon>
        <taxon>Stutzerimonas</taxon>
    </lineage>
</organism>
<gene>
    <name evidence="1" type="ORF">EGJ28_16590</name>
</gene>
<dbReference type="EMBL" id="RHQL01000010">
    <property type="protein sequence ID" value="RRV08881.1"/>
    <property type="molecule type" value="Genomic_DNA"/>
</dbReference>
<dbReference type="AlphaFoldDB" id="A0A3R8U1L3"/>
<comment type="caution">
    <text evidence="1">The sequence shown here is derived from an EMBL/GenBank/DDBJ whole genome shotgun (WGS) entry which is preliminary data.</text>
</comment>
<evidence type="ECO:0000313" key="2">
    <source>
        <dbReference type="Proteomes" id="UP000276506"/>
    </source>
</evidence>
<sequence>MINAYQEVLAAVRRADPSTKGRIRCWMVARGPAAVWFLVLSYVQGEIEAEVIWSGEPHNVEVEFLADALNAQNGVGEPIVTAMYKKYIKTPGASFLSPDVLPRTPLRH</sequence>
<dbReference type="Proteomes" id="UP000276506">
    <property type="component" value="Unassembled WGS sequence"/>
</dbReference>
<protein>
    <submittedName>
        <fullName evidence="1">Uncharacterized protein</fullName>
    </submittedName>
</protein>
<reference evidence="1 2" key="1">
    <citation type="submission" date="2018-10" db="EMBL/GenBank/DDBJ databases">
        <title>Transmission dynamics of multidrug resistant bacteria on intensive care unit surfaces.</title>
        <authorList>
            <person name="D'Souza A.W."/>
            <person name="Potter R.F."/>
            <person name="Wallace M."/>
            <person name="Shupe A."/>
            <person name="Patel S."/>
            <person name="Sun S."/>
            <person name="Gul D."/>
            <person name="Kwon J.H."/>
            <person name="Andleeb S."/>
            <person name="Burnham C.-A.D."/>
            <person name="Dantas G."/>
        </authorList>
    </citation>
    <scope>NUCLEOTIDE SEQUENCE [LARGE SCALE GENOMIC DNA]</scope>
    <source>
        <strain evidence="1 2">PX_177</strain>
    </source>
</reference>
<evidence type="ECO:0000313" key="1">
    <source>
        <dbReference type="EMBL" id="RRV08881.1"/>
    </source>
</evidence>